<dbReference type="EMBL" id="JAGIOB010000001">
    <property type="protein sequence ID" value="MBP2417919.1"/>
    <property type="molecule type" value="Genomic_DNA"/>
</dbReference>
<name>A0ABS4ZAB0_9ACTN</name>
<accession>A0ABS4ZAB0</accession>
<dbReference type="Proteomes" id="UP000758168">
    <property type="component" value="Unassembled WGS sequence"/>
</dbReference>
<comment type="caution">
    <text evidence="1">The sequence shown here is derived from an EMBL/GenBank/DDBJ whole genome shotgun (WGS) entry which is preliminary data.</text>
</comment>
<protein>
    <submittedName>
        <fullName evidence="1">Uncharacterized protein</fullName>
    </submittedName>
</protein>
<organism evidence="1 2">
    <name type="scientific">Microlunatus capsulatus</name>
    <dbReference type="NCBI Taxonomy" id="99117"/>
    <lineage>
        <taxon>Bacteria</taxon>
        <taxon>Bacillati</taxon>
        <taxon>Actinomycetota</taxon>
        <taxon>Actinomycetes</taxon>
        <taxon>Propionibacteriales</taxon>
        <taxon>Propionibacteriaceae</taxon>
        <taxon>Microlunatus</taxon>
    </lineage>
</organism>
<evidence type="ECO:0000313" key="2">
    <source>
        <dbReference type="Proteomes" id="UP000758168"/>
    </source>
</evidence>
<evidence type="ECO:0000313" key="1">
    <source>
        <dbReference type="EMBL" id="MBP2417919.1"/>
    </source>
</evidence>
<proteinExistence type="predicted"/>
<reference evidence="1 2" key="1">
    <citation type="submission" date="2021-03" db="EMBL/GenBank/DDBJ databases">
        <title>Sequencing the genomes of 1000 actinobacteria strains.</title>
        <authorList>
            <person name="Klenk H.-P."/>
        </authorList>
    </citation>
    <scope>NUCLEOTIDE SEQUENCE [LARGE SCALE GENOMIC DNA]</scope>
    <source>
        <strain evidence="1 2">DSM 12936</strain>
    </source>
</reference>
<keyword evidence="2" id="KW-1185">Reference proteome</keyword>
<gene>
    <name evidence="1" type="ORF">JOF54_002841</name>
</gene>
<sequence>MSIHPDDLARIQQLSRSAPVTGDVVPIDWNVYEQALNQAFPGADAVVTASWCRFGKAIIEALVDSPNFAIVGHLGIFVCSGKKKMMGLGGPAFDQIPWSKVSTYGQDDYVSSDGRTAKFVIEFAGPGGIFLGRLNWQVFAKRFQQTRNDEAAMNAARERDRVYNVIEELLSA</sequence>
<dbReference type="RefSeq" id="WP_210056999.1">
    <property type="nucleotide sequence ID" value="NZ_BAAAMH010000010.1"/>
</dbReference>